<dbReference type="EMBL" id="VVZB01000060">
    <property type="protein sequence ID" value="KAA5378506.1"/>
    <property type="molecule type" value="Genomic_DNA"/>
</dbReference>
<name>A0A5M5ZMK5_9BACT</name>
<proteinExistence type="predicted"/>
<evidence type="ECO:0000313" key="2">
    <source>
        <dbReference type="Proteomes" id="UP000347681"/>
    </source>
</evidence>
<dbReference type="AlphaFoldDB" id="A0A5M5ZMK5"/>
<reference evidence="1 2" key="1">
    <citation type="journal article" date="2019" name="Nat. Med.">
        <title>A library of human gut bacterial isolates paired with longitudinal multiomics data enables mechanistic microbiome research.</title>
        <authorList>
            <person name="Poyet M."/>
            <person name="Groussin M."/>
            <person name="Gibbons S.M."/>
            <person name="Avila-Pacheco J."/>
            <person name="Jiang X."/>
            <person name="Kearney S.M."/>
            <person name="Perrotta A.R."/>
            <person name="Berdy B."/>
            <person name="Zhao S."/>
            <person name="Lieberman T.D."/>
            <person name="Swanson P.K."/>
            <person name="Smith M."/>
            <person name="Roesemann S."/>
            <person name="Alexander J.E."/>
            <person name="Rich S.A."/>
            <person name="Livny J."/>
            <person name="Vlamakis H."/>
            <person name="Clish C."/>
            <person name="Bullock K."/>
            <person name="Deik A."/>
            <person name="Scott J."/>
            <person name="Pierce K.A."/>
            <person name="Xavier R.J."/>
            <person name="Alm E.J."/>
        </authorList>
    </citation>
    <scope>NUCLEOTIDE SEQUENCE [LARGE SCALE GENOMIC DNA]</scope>
    <source>
        <strain evidence="1 2">BIOML-A5</strain>
    </source>
</reference>
<protein>
    <submittedName>
        <fullName evidence="1">Uncharacterized protein</fullName>
    </submittedName>
</protein>
<accession>A0A5M5ZMK5</accession>
<gene>
    <name evidence="1" type="ORF">F2Y61_23385</name>
</gene>
<organism evidence="1 2">
    <name type="scientific">Phocaeicola dorei</name>
    <dbReference type="NCBI Taxonomy" id="357276"/>
    <lineage>
        <taxon>Bacteria</taxon>
        <taxon>Pseudomonadati</taxon>
        <taxon>Bacteroidota</taxon>
        <taxon>Bacteroidia</taxon>
        <taxon>Bacteroidales</taxon>
        <taxon>Bacteroidaceae</taxon>
        <taxon>Phocaeicola</taxon>
    </lineage>
</organism>
<sequence length="126" mass="15010">MKIIKVPITEHNKQLFHSSNKSKEAKLKWEELLNKSQSMTAEEFWKREQTGYNCSSEVKNCFFVVGKPESIIDELVNLKMGESNVYYPWISSHSPEDLIESRTDWGRLKELADEMYYFIERLYDYI</sequence>
<dbReference type="Proteomes" id="UP000347681">
    <property type="component" value="Unassembled WGS sequence"/>
</dbReference>
<evidence type="ECO:0000313" key="1">
    <source>
        <dbReference type="EMBL" id="KAA5378506.1"/>
    </source>
</evidence>
<dbReference type="RefSeq" id="WP_149941397.1">
    <property type="nucleotide sequence ID" value="NZ_VVZB01000060.1"/>
</dbReference>
<comment type="caution">
    <text evidence="1">The sequence shown here is derived from an EMBL/GenBank/DDBJ whole genome shotgun (WGS) entry which is preliminary data.</text>
</comment>